<evidence type="ECO:0000313" key="4">
    <source>
        <dbReference type="EMBL" id="BCB28713.1"/>
    </source>
</evidence>
<dbReference type="CDD" id="cd03809">
    <property type="entry name" value="GT4_MtfB-like"/>
    <property type="match status" value="1"/>
</dbReference>
<feature type="domain" description="Glycosyltransferase subfamily 4-like N-terminal" evidence="3">
    <location>
        <begin position="151"/>
        <end position="250"/>
    </location>
</feature>
<evidence type="ECO:0000259" key="3">
    <source>
        <dbReference type="Pfam" id="PF13439"/>
    </source>
</evidence>
<evidence type="ECO:0000313" key="5">
    <source>
        <dbReference type="Proteomes" id="UP000502260"/>
    </source>
</evidence>
<evidence type="ECO:0000259" key="2">
    <source>
        <dbReference type="Pfam" id="PF00534"/>
    </source>
</evidence>
<dbReference type="RefSeq" id="WP_173068562.1">
    <property type="nucleotide sequence ID" value="NZ_AP022853.1"/>
</dbReference>
<dbReference type="Pfam" id="PF13439">
    <property type="entry name" value="Glyco_transf_4"/>
    <property type="match status" value="1"/>
</dbReference>
<accession>A0A6F8VFW3</accession>
<dbReference type="AlphaFoldDB" id="A0A6F8VFW3"/>
<dbReference type="PANTHER" id="PTHR46401">
    <property type="entry name" value="GLYCOSYLTRANSFERASE WBBK-RELATED"/>
    <property type="match status" value="1"/>
</dbReference>
<sequence>MKSESQEPIAVAIDAQISAKASGGTETALLSLLLALGASKIHDRFVLIGLKGYANELAPFMGANMDKFVWPASYRWYDPAIEGSTAKKSRWQKLQSVLGPLGGVVQILYRYYAVNAPLSPKARRLAKYMGPMKFMVPPAYRLYRGVRYEVTRPMVAARADKILKSKNVSVVHFPYPLHFDTGLPYVYEPWGLPHHHQPECFRPGEAEWMDGLFGRGCRKAAMVVTATRWVKQDIIAKYGIEPERIAVIPRLPRFDHADQFMDRDKALAGLPETFALFPSATWVTKNHIRLIRAIARLRDEHGVSVNLVCTGRTDTPESEQINSEIGRHNLENQVQFLGVVPVERLNTLYKSARFLVHPSIFEGLGLPLLEAFHNGLPVLASTAACIPEVVGDAALMFDPFDEADIARALLEVMRNPEMLDDLRIKGTHRIEHGFPSPDKIATMFDTVYRHAAKASLNNEQKKLLDEMLS</sequence>
<keyword evidence="5" id="KW-1185">Reference proteome</keyword>
<dbReference type="InterPro" id="IPR001296">
    <property type="entry name" value="Glyco_trans_1"/>
</dbReference>
<dbReference type="SUPFAM" id="SSF53756">
    <property type="entry name" value="UDP-Glycosyltransferase/glycogen phosphorylase"/>
    <property type="match status" value="1"/>
</dbReference>
<evidence type="ECO:0000256" key="1">
    <source>
        <dbReference type="ARBA" id="ARBA00022679"/>
    </source>
</evidence>
<protein>
    <recommendedName>
        <fullName evidence="6">Glycosyl transferase family 1 domain-containing protein</fullName>
    </recommendedName>
</protein>
<dbReference type="GO" id="GO:0016757">
    <property type="term" value="F:glycosyltransferase activity"/>
    <property type="evidence" value="ECO:0007669"/>
    <property type="project" value="InterPro"/>
</dbReference>
<proteinExistence type="predicted"/>
<gene>
    <name evidence="4" type="ORF">SKTS_35990</name>
</gene>
<dbReference type="KEGG" id="slac:SKTS_35990"/>
<dbReference type="PANTHER" id="PTHR46401:SF2">
    <property type="entry name" value="GLYCOSYLTRANSFERASE WBBK-RELATED"/>
    <property type="match status" value="1"/>
</dbReference>
<dbReference type="Pfam" id="PF00534">
    <property type="entry name" value="Glycos_transf_1"/>
    <property type="match status" value="1"/>
</dbReference>
<reference evidence="5" key="1">
    <citation type="submission" date="2020-03" db="EMBL/GenBank/DDBJ databases">
        <title>Complete genome sequence of sulfur-oxidizing bacterium skT11.</title>
        <authorList>
            <person name="Kanda M."/>
            <person name="Kojima H."/>
            <person name="Fukui M."/>
        </authorList>
    </citation>
    <scope>NUCLEOTIDE SEQUENCE [LARGE SCALE GENOMIC DNA]</scope>
    <source>
        <strain evidence="5">skT11</strain>
    </source>
</reference>
<dbReference type="Proteomes" id="UP000502260">
    <property type="component" value="Chromosome"/>
</dbReference>
<evidence type="ECO:0008006" key="6">
    <source>
        <dbReference type="Google" id="ProtNLM"/>
    </source>
</evidence>
<feature type="domain" description="Glycosyl transferase family 1" evidence="2">
    <location>
        <begin position="271"/>
        <end position="427"/>
    </location>
</feature>
<dbReference type="EMBL" id="AP022853">
    <property type="protein sequence ID" value="BCB28713.1"/>
    <property type="molecule type" value="Genomic_DNA"/>
</dbReference>
<dbReference type="Gene3D" id="3.40.50.2000">
    <property type="entry name" value="Glycogen Phosphorylase B"/>
    <property type="match status" value="2"/>
</dbReference>
<dbReference type="InterPro" id="IPR028098">
    <property type="entry name" value="Glyco_trans_4-like_N"/>
</dbReference>
<name>A0A6F8VFW3_9PROT</name>
<keyword evidence="1" id="KW-0808">Transferase</keyword>
<organism evidence="4 5">
    <name type="scientific">Sulfurimicrobium lacus</name>
    <dbReference type="NCBI Taxonomy" id="2715678"/>
    <lineage>
        <taxon>Bacteria</taxon>
        <taxon>Pseudomonadati</taxon>
        <taxon>Pseudomonadota</taxon>
        <taxon>Betaproteobacteria</taxon>
        <taxon>Nitrosomonadales</taxon>
        <taxon>Sulfuricellaceae</taxon>
        <taxon>Sulfurimicrobium</taxon>
    </lineage>
</organism>